<accession>A0A834Z8U2</accession>
<evidence type="ECO:0000313" key="1">
    <source>
        <dbReference type="EMBL" id="KAF8400508.1"/>
    </source>
</evidence>
<organism evidence="1 2">
    <name type="scientific">Tetracentron sinense</name>
    <name type="common">Spur-leaf</name>
    <dbReference type="NCBI Taxonomy" id="13715"/>
    <lineage>
        <taxon>Eukaryota</taxon>
        <taxon>Viridiplantae</taxon>
        <taxon>Streptophyta</taxon>
        <taxon>Embryophyta</taxon>
        <taxon>Tracheophyta</taxon>
        <taxon>Spermatophyta</taxon>
        <taxon>Magnoliopsida</taxon>
        <taxon>Trochodendrales</taxon>
        <taxon>Trochodendraceae</taxon>
        <taxon>Tetracentron</taxon>
    </lineage>
</organism>
<reference evidence="1 2" key="1">
    <citation type="submission" date="2020-04" db="EMBL/GenBank/DDBJ databases">
        <title>Plant Genome Project.</title>
        <authorList>
            <person name="Zhang R.-G."/>
        </authorList>
    </citation>
    <scope>NUCLEOTIDE SEQUENCE [LARGE SCALE GENOMIC DNA]</scope>
    <source>
        <strain evidence="1">YNK0</strain>
        <tissue evidence="1">Leaf</tissue>
    </source>
</reference>
<dbReference type="EMBL" id="JABCRI010000009">
    <property type="protein sequence ID" value="KAF8400508.1"/>
    <property type="molecule type" value="Genomic_DNA"/>
</dbReference>
<evidence type="ECO:0000313" key="2">
    <source>
        <dbReference type="Proteomes" id="UP000655225"/>
    </source>
</evidence>
<sequence length="187" mass="22051">MLKKMKKEAKDSSRSYVVDEEARTRFKHQSLFQDFVDLQKETVAMKKKLTRAKQKKLTLLAEVRFLRRRYKYLLKTQSPKPQPEQALAQPQRPEIRNENLAKGRSFTVKETALQKPSPLFDLNQISVFREPMKVDKKPKKKCLISGGSDEQPADMKLYVCRDIGNESNRIKKRKISWQDQENKIFCF</sequence>
<dbReference type="OrthoDB" id="993453at2759"/>
<dbReference type="PANTHER" id="PTHR34807">
    <property type="entry name" value="OS08G0270800 PROTEIN"/>
    <property type="match status" value="1"/>
</dbReference>
<dbReference type="Proteomes" id="UP000655225">
    <property type="component" value="Unassembled WGS sequence"/>
</dbReference>
<name>A0A834Z8U2_TETSI</name>
<dbReference type="AlphaFoldDB" id="A0A834Z8U2"/>
<proteinExistence type="predicted"/>
<comment type="caution">
    <text evidence="1">The sequence shown here is derived from an EMBL/GenBank/DDBJ whole genome shotgun (WGS) entry which is preliminary data.</text>
</comment>
<dbReference type="PANTHER" id="PTHR34807:SF6">
    <property type="entry name" value="MYB-CC TYPE TRANSCRIPTION FACTOR LHEQLE-CONTAINING DOMAIN-CONTAINING PROTEIN"/>
    <property type="match status" value="1"/>
</dbReference>
<gene>
    <name evidence="1" type="ORF">HHK36_013806</name>
</gene>
<keyword evidence="2" id="KW-1185">Reference proteome</keyword>
<protein>
    <submittedName>
        <fullName evidence="1">Uncharacterized protein</fullName>
    </submittedName>
</protein>
<dbReference type="OMA" id="KEFQVFW"/>